<dbReference type="Gene3D" id="3.30.530.20">
    <property type="match status" value="1"/>
</dbReference>
<dbReference type="EMBL" id="JAGILA010000004">
    <property type="protein sequence ID" value="MBP2236949.1"/>
    <property type="molecule type" value="Genomic_DNA"/>
</dbReference>
<dbReference type="RefSeq" id="WP_209602726.1">
    <property type="nucleotide sequence ID" value="NZ_JAGILA010000004.1"/>
</dbReference>
<sequence>MKELRISEILEAPLARVFSAWCDIDNLRQWFAPGDMTVPEATADLRPGGRYRIVMQEKDGKRHVVGGEYREIVPNERLRFSWQWEGKPDVTEVNVVFRALDQQRTELTLIHTGFATPEARDSHGKGWAGCLANLRRHVAAG</sequence>
<dbReference type="InterPro" id="IPR013538">
    <property type="entry name" value="ASHA1/2-like_C"/>
</dbReference>
<dbReference type="SUPFAM" id="SSF55961">
    <property type="entry name" value="Bet v1-like"/>
    <property type="match status" value="1"/>
</dbReference>
<proteinExistence type="inferred from homology"/>
<accession>A0ABS4R238</accession>
<evidence type="ECO:0000313" key="4">
    <source>
        <dbReference type="Proteomes" id="UP000730739"/>
    </source>
</evidence>
<dbReference type="Pfam" id="PF08327">
    <property type="entry name" value="AHSA1"/>
    <property type="match status" value="1"/>
</dbReference>
<dbReference type="CDD" id="cd07814">
    <property type="entry name" value="SRPBCC_CalC_Aha1-like"/>
    <property type="match status" value="1"/>
</dbReference>
<evidence type="ECO:0000313" key="3">
    <source>
        <dbReference type="EMBL" id="MBP2236949.1"/>
    </source>
</evidence>
<protein>
    <submittedName>
        <fullName evidence="3">Uncharacterized protein YndB with AHSA1/START domain</fullName>
    </submittedName>
</protein>
<keyword evidence="4" id="KW-1185">Reference proteome</keyword>
<reference evidence="3 4" key="1">
    <citation type="submission" date="2021-03" db="EMBL/GenBank/DDBJ databases">
        <title>Genomic Encyclopedia of Type Strains, Phase IV (KMG-IV): sequencing the most valuable type-strain genomes for metagenomic binning, comparative biology and taxonomic classification.</title>
        <authorList>
            <person name="Goeker M."/>
        </authorList>
    </citation>
    <scope>NUCLEOTIDE SEQUENCE [LARGE SCALE GENOMIC DNA]</scope>
    <source>
        <strain evidence="3 4">DSM 13372</strain>
    </source>
</reference>
<comment type="caution">
    <text evidence="3">The sequence shown here is derived from an EMBL/GenBank/DDBJ whole genome shotgun (WGS) entry which is preliminary data.</text>
</comment>
<gene>
    <name evidence="3" type="ORF">J2Z31_003463</name>
</gene>
<evidence type="ECO:0000259" key="2">
    <source>
        <dbReference type="Pfam" id="PF08327"/>
    </source>
</evidence>
<comment type="similarity">
    <text evidence="1">Belongs to the AHA1 family.</text>
</comment>
<evidence type="ECO:0000256" key="1">
    <source>
        <dbReference type="ARBA" id="ARBA00006817"/>
    </source>
</evidence>
<name>A0ABS4R238_9HYPH</name>
<organism evidence="3 4">
    <name type="scientific">Sinorhizobium kostiense</name>
    <dbReference type="NCBI Taxonomy" id="76747"/>
    <lineage>
        <taxon>Bacteria</taxon>
        <taxon>Pseudomonadati</taxon>
        <taxon>Pseudomonadota</taxon>
        <taxon>Alphaproteobacteria</taxon>
        <taxon>Hyphomicrobiales</taxon>
        <taxon>Rhizobiaceae</taxon>
        <taxon>Sinorhizobium/Ensifer group</taxon>
        <taxon>Sinorhizobium</taxon>
    </lineage>
</organism>
<dbReference type="InterPro" id="IPR023393">
    <property type="entry name" value="START-like_dom_sf"/>
</dbReference>
<dbReference type="Proteomes" id="UP000730739">
    <property type="component" value="Unassembled WGS sequence"/>
</dbReference>
<feature type="domain" description="Activator of Hsp90 ATPase homologue 1/2-like C-terminal" evidence="2">
    <location>
        <begin position="12"/>
        <end position="138"/>
    </location>
</feature>